<organism evidence="3">
    <name type="scientific">mine drainage metagenome</name>
    <dbReference type="NCBI Taxonomy" id="410659"/>
    <lineage>
        <taxon>unclassified sequences</taxon>
        <taxon>metagenomes</taxon>
        <taxon>ecological metagenomes</taxon>
    </lineage>
</organism>
<protein>
    <submittedName>
        <fullName evidence="3">3-deoxy-D-manno-octulosonic-acid transferase</fullName>
    </submittedName>
</protein>
<feature type="non-terminal residue" evidence="3">
    <location>
        <position position="1"/>
    </location>
</feature>
<name>T1B5D5_9ZZZZ</name>
<accession>T1B5D5</accession>
<dbReference type="GO" id="GO:0016740">
    <property type="term" value="F:transferase activity"/>
    <property type="evidence" value="ECO:0007669"/>
    <property type="project" value="UniProtKB-KW"/>
</dbReference>
<sequence>ASVGEVQLAAALVRTVRERFPSLPILITAFTPTGAARANALGADLSVRYLPYDLPGAVRRFLDRTRPRLAIILETELWPTLYRACHRRDIGLVIANARLSRRSARRYRRFAALFRAALRPVQVAAQSAEDAARFHAIGAQAGQIHVIGNLKFDVTLPP</sequence>
<dbReference type="InterPro" id="IPR007507">
    <property type="entry name" value="Glycos_transf_N"/>
</dbReference>
<evidence type="ECO:0000256" key="1">
    <source>
        <dbReference type="ARBA" id="ARBA00022679"/>
    </source>
</evidence>
<dbReference type="GO" id="GO:0009245">
    <property type="term" value="P:lipid A biosynthetic process"/>
    <property type="evidence" value="ECO:0007669"/>
    <property type="project" value="TreeGrafter"/>
</dbReference>
<reference evidence="3" key="2">
    <citation type="journal article" date="2014" name="ISME J.">
        <title>Microbial stratification in low pH oxic and suboxic macroscopic growths along an acid mine drainage.</title>
        <authorList>
            <person name="Mendez-Garcia C."/>
            <person name="Mesa V."/>
            <person name="Sprenger R.R."/>
            <person name="Richter M."/>
            <person name="Diez M.S."/>
            <person name="Solano J."/>
            <person name="Bargiela R."/>
            <person name="Golyshina O.V."/>
            <person name="Manteca A."/>
            <person name="Ramos J.L."/>
            <person name="Gallego J.R."/>
            <person name="Llorente I."/>
            <person name="Martins Dos Santos V.A."/>
            <person name="Jensen O.N."/>
            <person name="Pelaez A.I."/>
            <person name="Sanchez J."/>
            <person name="Ferrer M."/>
        </authorList>
    </citation>
    <scope>NUCLEOTIDE SEQUENCE</scope>
</reference>
<dbReference type="Pfam" id="PF04413">
    <property type="entry name" value="Glycos_transf_N"/>
    <property type="match status" value="1"/>
</dbReference>
<keyword evidence="1 3" id="KW-0808">Transferase</keyword>
<proteinExistence type="predicted"/>
<reference evidence="3" key="1">
    <citation type="submission" date="2013-08" db="EMBL/GenBank/DDBJ databases">
        <authorList>
            <person name="Mendez C."/>
            <person name="Richter M."/>
            <person name="Ferrer M."/>
            <person name="Sanchez J."/>
        </authorList>
    </citation>
    <scope>NUCLEOTIDE SEQUENCE</scope>
</reference>
<gene>
    <name evidence="3" type="ORF">B2A_08109</name>
</gene>
<feature type="domain" description="3-deoxy-D-manno-octulosonic-acid transferase N-terminal" evidence="2">
    <location>
        <begin position="1"/>
        <end position="154"/>
    </location>
</feature>
<dbReference type="PANTHER" id="PTHR42755">
    <property type="entry name" value="3-DEOXY-MANNO-OCTULOSONATE CYTIDYLYLTRANSFERASE"/>
    <property type="match status" value="1"/>
</dbReference>
<dbReference type="AlphaFoldDB" id="T1B5D5"/>
<dbReference type="Gene3D" id="3.40.50.11720">
    <property type="entry name" value="3-Deoxy-D-manno-octulosonic-acid transferase, N-terminal domain"/>
    <property type="match status" value="1"/>
</dbReference>
<evidence type="ECO:0000313" key="3">
    <source>
        <dbReference type="EMBL" id="EQD48134.1"/>
    </source>
</evidence>
<dbReference type="EMBL" id="AUZZ01005836">
    <property type="protein sequence ID" value="EQD48134.1"/>
    <property type="molecule type" value="Genomic_DNA"/>
</dbReference>
<feature type="non-terminal residue" evidence="3">
    <location>
        <position position="158"/>
    </location>
</feature>
<dbReference type="GO" id="GO:0005886">
    <property type="term" value="C:plasma membrane"/>
    <property type="evidence" value="ECO:0007669"/>
    <property type="project" value="TreeGrafter"/>
</dbReference>
<dbReference type="InterPro" id="IPR039901">
    <property type="entry name" value="Kdotransferase"/>
</dbReference>
<evidence type="ECO:0000259" key="2">
    <source>
        <dbReference type="Pfam" id="PF04413"/>
    </source>
</evidence>
<dbReference type="PANTHER" id="PTHR42755:SF1">
    <property type="entry name" value="3-DEOXY-D-MANNO-OCTULOSONIC ACID TRANSFERASE, MITOCHONDRIAL-RELATED"/>
    <property type="match status" value="1"/>
</dbReference>
<comment type="caution">
    <text evidence="3">The sequence shown here is derived from an EMBL/GenBank/DDBJ whole genome shotgun (WGS) entry which is preliminary data.</text>
</comment>
<dbReference type="InterPro" id="IPR038107">
    <property type="entry name" value="Glycos_transf_N_sf"/>
</dbReference>